<dbReference type="Gene3D" id="1.20.120.1910">
    <property type="entry name" value="Cysteine-tRNA ligase, C-terminal anti-codon recognition domain"/>
    <property type="match status" value="1"/>
</dbReference>
<gene>
    <name evidence="8" type="primary">GPN3_1</name>
    <name evidence="8" type="ORF">FOZ60_003387</name>
</gene>
<dbReference type="SUPFAM" id="SSF54928">
    <property type="entry name" value="RNA-binding domain, RBD"/>
    <property type="match status" value="1"/>
</dbReference>
<dbReference type="Pfam" id="PF03029">
    <property type="entry name" value="ATP_bind_1"/>
    <property type="match status" value="1"/>
</dbReference>
<dbReference type="GO" id="GO:0004812">
    <property type="term" value="F:aminoacyl-tRNA ligase activity"/>
    <property type="evidence" value="ECO:0007669"/>
    <property type="project" value="InterPro"/>
</dbReference>
<dbReference type="InterPro" id="IPR047889">
    <property type="entry name" value="KHDC4_KH-I_second"/>
</dbReference>
<dbReference type="SUPFAM" id="SSF54791">
    <property type="entry name" value="Eukaryotic type KH-domain (KH-domain type I)"/>
    <property type="match status" value="1"/>
</dbReference>
<dbReference type="Gene3D" id="3.40.50.300">
    <property type="entry name" value="P-loop containing nucleotide triphosphate hydrolases"/>
    <property type="match status" value="1"/>
</dbReference>
<comment type="similarity">
    <text evidence="1">Belongs to the GPN-loop GTPase family.</text>
</comment>
<dbReference type="InterPro" id="IPR009080">
    <property type="entry name" value="tRNAsynth_Ia_anticodon-bd"/>
</dbReference>
<dbReference type="GO" id="GO:0003924">
    <property type="term" value="F:GTPase activity"/>
    <property type="evidence" value="ECO:0007669"/>
    <property type="project" value="TreeGrafter"/>
</dbReference>
<reference evidence="8 9" key="1">
    <citation type="submission" date="2020-04" db="EMBL/GenBank/DDBJ databases">
        <title>Perkinsus olseni comparative genomics.</title>
        <authorList>
            <person name="Bogema D.R."/>
        </authorList>
    </citation>
    <scope>NUCLEOTIDE SEQUENCE [LARGE SCALE GENOMIC DNA]</scope>
    <source>
        <strain evidence="8">00978-12</strain>
    </source>
</reference>
<dbReference type="CDD" id="cd17872">
    <property type="entry name" value="GPN3"/>
    <property type="match status" value="1"/>
</dbReference>
<dbReference type="InterPro" id="IPR055256">
    <property type="entry name" value="KH_1_KHDC4/BBP-like"/>
</dbReference>
<feature type="compositionally biased region" description="Low complexity" evidence="6">
    <location>
        <begin position="72"/>
        <end position="82"/>
    </location>
</feature>
<dbReference type="GO" id="GO:0003723">
    <property type="term" value="F:RNA binding"/>
    <property type="evidence" value="ECO:0007669"/>
    <property type="project" value="InterPro"/>
</dbReference>
<dbReference type="Proteomes" id="UP000541610">
    <property type="component" value="Unassembled WGS sequence"/>
</dbReference>
<dbReference type="CDD" id="cd00590">
    <property type="entry name" value="RRM_SF"/>
    <property type="match status" value="1"/>
</dbReference>
<dbReference type="SUPFAM" id="SSF47323">
    <property type="entry name" value="Anticodon-binding domain of a subclass of class I aminoacyl-tRNA synthetases"/>
    <property type="match status" value="1"/>
</dbReference>
<accession>A0A7J6PJY0</accession>
<evidence type="ECO:0000256" key="1">
    <source>
        <dbReference type="ARBA" id="ARBA00005290"/>
    </source>
</evidence>
<name>A0A7J6PJY0_PEROL</name>
<comment type="caution">
    <text evidence="8">The sequence shown here is derived from an EMBL/GenBank/DDBJ whole genome shotgun (WGS) entry which is preliminary data.</text>
</comment>
<evidence type="ECO:0000256" key="2">
    <source>
        <dbReference type="ARBA" id="ARBA00014587"/>
    </source>
</evidence>
<keyword evidence="4" id="KW-0378">Hydrolase</keyword>
<dbReference type="InterPro" id="IPR004130">
    <property type="entry name" value="Gpn"/>
</dbReference>
<evidence type="ECO:0000259" key="7">
    <source>
        <dbReference type="Pfam" id="PF22675"/>
    </source>
</evidence>
<evidence type="ECO:0000256" key="4">
    <source>
        <dbReference type="ARBA" id="ARBA00022801"/>
    </source>
</evidence>
<dbReference type="GO" id="GO:0005524">
    <property type="term" value="F:ATP binding"/>
    <property type="evidence" value="ECO:0007669"/>
    <property type="project" value="InterPro"/>
</dbReference>
<feature type="region of interest" description="Disordered" evidence="6">
    <location>
        <begin position="72"/>
        <end position="103"/>
    </location>
</feature>
<dbReference type="Pfam" id="PF12352">
    <property type="entry name" value="V-SNARE_C"/>
    <property type="match status" value="1"/>
</dbReference>
<keyword evidence="5" id="KW-0342">GTP-binding</keyword>
<dbReference type="InterPro" id="IPR027417">
    <property type="entry name" value="P-loop_NTPase"/>
</dbReference>
<proteinExistence type="inferred from homology"/>
<dbReference type="GO" id="GO:0006418">
    <property type="term" value="P:tRNA aminoacylation for protein translation"/>
    <property type="evidence" value="ECO:0007669"/>
    <property type="project" value="InterPro"/>
</dbReference>
<sequence>MQNPPLQYSHDCPAPGVDVEYVRAVLAKAAENAQLKVPSGVKDNLMGDTGGSCAEKDTPYVNDWTGTLRTASTASSSSATSSNGVAPHAADTPGVPALDDASSEDQHRAVVVVGVQELTSQIVNFLNAAGGAAAESYSPEANNSTDFPAAAAAASFSSSHYCVLVYVDGMSFTYQLLEHDLRKVIREGIGRYSECTVMSEGVEICPGGESAVVRFFTWDDAATAVRTLHNKVLNGVRGRLCVEWYYPPSQRQVWLSEDSALKTEFVTGRLATDPAVSYRGPFGQHTFASTHVGFEIGIENDRDFHVARRIIGTKGVNMKRIVKMSDAKLRLRGRGSGFLEGNMKQESDEPLHLCISCVDPVGYRTASREVEKLLKGIYEEYRSYCEDYGLDYPENLTVVMREHPLLANSSSGSNAALNGVREAAAAAQPFEGGWDGSEGWHGGEFYPRGYFRVREEAECEWPTNMPSIGEIEKLIDERNEARRMCNFKEADRIRDLLRANGIGLMDEPGGRGKGSEGSGKSTYCNTVYEHYAAIGRPVRVINLDPAAESFAYPCAVNICDLVSLDDVVEECELGPNGGLVMAMEYVLEEGLDWLEEEISQFNDDEYFMLDCPGQIELYSHIPVMKDLVDFLTNRLDMRLCGVYCLDVMFISDTPKFISGALSALSVMINIDLPHVNVLTKCDLVASSEDRLEEFLECDTTDLCLKIQEGISDKMKHLTIKMAELLQEYSLVSFTQVDRDDEESIERLLEMVNLAIQYGENLEPEDKDYLPEEEMDGSDEDFVASDVLIIDEFICTATQLGGLQGGSPRGDIISAFGAVVFTMERSIEAGIAELTKISGNAERRESSRIPLDDQVEIVTTLMSSTERQLRELQVVVDEMAAIASEKSRHAQVQRHRGILTDLREHYRGVSKTLHHELRRTTLLSSVEEGRIGKSEIHDDDESNLLRERGGIEASIRAMDEMLSTASDTREKLEQQNNVFVKMKGKLGQIGATWQRLLNVKNLIRRMS</sequence>
<dbReference type="InterPro" id="IPR030228">
    <property type="entry name" value="Gpn3"/>
</dbReference>
<evidence type="ECO:0000313" key="8">
    <source>
        <dbReference type="EMBL" id="KAF4695791.1"/>
    </source>
</evidence>
<dbReference type="SUPFAM" id="SSF52540">
    <property type="entry name" value="P-loop containing nucleoside triphosphate hydrolases"/>
    <property type="match status" value="1"/>
</dbReference>
<organism evidence="8 9">
    <name type="scientific">Perkinsus olseni</name>
    <name type="common">Perkinsus atlanticus</name>
    <dbReference type="NCBI Taxonomy" id="32597"/>
    <lineage>
        <taxon>Eukaryota</taxon>
        <taxon>Sar</taxon>
        <taxon>Alveolata</taxon>
        <taxon>Perkinsozoa</taxon>
        <taxon>Perkinsea</taxon>
        <taxon>Perkinsida</taxon>
        <taxon>Perkinsidae</taxon>
        <taxon>Perkinsus</taxon>
    </lineage>
</organism>
<evidence type="ECO:0000256" key="6">
    <source>
        <dbReference type="SAM" id="MobiDB-lite"/>
    </source>
</evidence>
<feature type="domain" description="KHDC4/BBP-like KH-domain type I" evidence="7">
    <location>
        <begin position="301"/>
        <end position="375"/>
    </location>
</feature>
<evidence type="ECO:0000256" key="3">
    <source>
        <dbReference type="ARBA" id="ARBA00022741"/>
    </source>
</evidence>
<dbReference type="OrthoDB" id="5839at2759"/>
<dbReference type="AlphaFoldDB" id="A0A7J6PJY0"/>
<dbReference type="PANTHER" id="PTHR21231">
    <property type="entry name" value="XPA-BINDING PROTEIN 1-RELATED"/>
    <property type="match status" value="1"/>
</dbReference>
<dbReference type="CDD" id="cd22386">
    <property type="entry name" value="KH-I_KHDC4_rpt2"/>
    <property type="match status" value="1"/>
</dbReference>
<protein>
    <recommendedName>
        <fullName evidence="2">GPN-loop GTPase 3</fullName>
    </recommendedName>
</protein>
<dbReference type="PANTHER" id="PTHR21231:SF7">
    <property type="entry name" value="GPN-LOOP GTPASE 3"/>
    <property type="match status" value="1"/>
</dbReference>
<dbReference type="InterPro" id="IPR036612">
    <property type="entry name" value="KH_dom_type_1_sf"/>
</dbReference>
<evidence type="ECO:0000313" key="9">
    <source>
        <dbReference type="Proteomes" id="UP000541610"/>
    </source>
</evidence>
<evidence type="ECO:0000256" key="5">
    <source>
        <dbReference type="ARBA" id="ARBA00023134"/>
    </source>
</evidence>
<dbReference type="GO" id="GO:0005525">
    <property type="term" value="F:GTP binding"/>
    <property type="evidence" value="ECO:0007669"/>
    <property type="project" value="UniProtKB-KW"/>
</dbReference>
<keyword evidence="3" id="KW-0547">Nucleotide-binding</keyword>
<dbReference type="EMBL" id="JABANP010000017">
    <property type="protein sequence ID" value="KAF4695791.1"/>
    <property type="molecule type" value="Genomic_DNA"/>
</dbReference>
<dbReference type="InterPro" id="IPR035979">
    <property type="entry name" value="RBD_domain_sf"/>
</dbReference>
<dbReference type="Pfam" id="PF22675">
    <property type="entry name" value="KH-I_KHDC4-BBP"/>
    <property type="match status" value="1"/>
</dbReference>
<dbReference type="Gene3D" id="3.30.1370.10">
    <property type="entry name" value="K Homology domain, type 1"/>
    <property type="match status" value="1"/>
</dbReference>